<gene>
    <name evidence="2" type="ORF">CV102_01400</name>
</gene>
<reference evidence="2" key="1">
    <citation type="submission" date="2017-11" db="EMBL/GenBank/DDBJ databases">
        <authorList>
            <person name="Kajale S.C."/>
            <person name="Sharma A."/>
        </authorList>
    </citation>
    <scope>NUCLEOTIDE SEQUENCE</scope>
    <source>
        <strain evidence="2">LS1_42</strain>
    </source>
</reference>
<dbReference type="Gene3D" id="3.40.50.720">
    <property type="entry name" value="NAD(P)-binding Rossmann-like Domain"/>
    <property type="match status" value="1"/>
</dbReference>
<name>A0A8J8Q7V5_9EURY</name>
<sequence length="365" mass="39437">MDSLLVYGSYGYTGRLIVSEAVSRGGAPTIAGRDRRRVAEQAAALGLEGRRIDLEMDDLEAEIGSFDAVLNCAGPFVETAEPLVDACLETGTDYLDVTGEFPVFERLRREDEAARAAGVTLLPGVGFDVVPTDCLAATLHERLPDADQLRLGIKSDLSFSRGTARTFVELADHGSVVRRNDRLLSVPATFRTREIDFGEGPEHAVTIPMGDVVTAAHTTGIDSIEVYGAVPAWTEPLLSAADSLRWLLERSPIERVANRAIDAFVDGPDERELATETAVVWGEVRDSETGRRARGRLRTPNPYALTAESAVRAAERVLADGQIESGFQTPARAFGADFVLELSGTDRELLEVPDEAESVLLEPGE</sequence>
<dbReference type="Proteomes" id="UP000766904">
    <property type="component" value="Unassembled WGS sequence"/>
</dbReference>
<protein>
    <submittedName>
        <fullName evidence="2">Saccharopine dehydrogenase</fullName>
    </submittedName>
</protein>
<evidence type="ECO:0000313" key="2">
    <source>
        <dbReference type="EMBL" id="TYL40263.1"/>
    </source>
</evidence>
<evidence type="ECO:0000313" key="3">
    <source>
        <dbReference type="Proteomes" id="UP000766904"/>
    </source>
</evidence>
<dbReference type="InterPro" id="IPR005097">
    <property type="entry name" value="Sacchrp_dh_NADP-bd"/>
</dbReference>
<accession>A0A8J8Q7V5</accession>
<dbReference type="PANTHER" id="PTHR43781">
    <property type="entry name" value="SACCHAROPINE DEHYDROGENASE"/>
    <property type="match status" value="1"/>
</dbReference>
<organism evidence="2 3">
    <name type="scientific">Natronococcus pandeyae</name>
    <dbReference type="NCBI Taxonomy" id="2055836"/>
    <lineage>
        <taxon>Archaea</taxon>
        <taxon>Methanobacteriati</taxon>
        <taxon>Methanobacteriota</taxon>
        <taxon>Stenosarchaea group</taxon>
        <taxon>Halobacteria</taxon>
        <taxon>Halobacteriales</taxon>
        <taxon>Natrialbaceae</taxon>
        <taxon>Natronococcus</taxon>
    </lineage>
</organism>
<dbReference type="SUPFAM" id="SSF51735">
    <property type="entry name" value="NAD(P)-binding Rossmann-fold domains"/>
    <property type="match status" value="1"/>
</dbReference>
<evidence type="ECO:0000259" key="1">
    <source>
        <dbReference type="Pfam" id="PF03435"/>
    </source>
</evidence>
<comment type="caution">
    <text evidence="2">The sequence shown here is derived from an EMBL/GenBank/DDBJ whole genome shotgun (WGS) entry which is preliminary data.</text>
</comment>
<dbReference type="InterPro" id="IPR036291">
    <property type="entry name" value="NAD(P)-bd_dom_sf"/>
</dbReference>
<dbReference type="AlphaFoldDB" id="A0A8J8Q7V5"/>
<dbReference type="Pfam" id="PF03435">
    <property type="entry name" value="Sacchrp_dh_NADP"/>
    <property type="match status" value="1"/>
</dbReference>
<feature type="domain" description="Saccharopine dehydrogenase NADP binding" evidence="1">
    <location>
        <begin position="5"/>
        <end position="122"/>
    </location>
</feature>
<dbReference type="OrthoDB" id="194971at2157"/>
<proteinExistence type="predicted"/>
<dbReference type="PANTHER" id="PTHR43781:SF1">
    <property type="entry name" value="SACCHAROPINE DEHYDROGENASE"/>
    <property type="match status" value="1"/>
</dbReference>
<keyword evidence="3" id="KW-1185">Reference proteome</keyword>
<dbReference type="RefSeq" id="WP_148856048.1">
    <property type="nucleotide sequence ID" value="NZ_PHNJ01000001.1"/>
</dbReference>
<dbReference type="EMBL" id="PHNJ01000001">
    <property type="protein sequence ID" value="TYL40263.1"/>
    <property type="molecule type" value="Genomic_DNA"/>
</dbReference>